<dbReference type="GO" id="GO:0005794">
    <property type="term" value="C:Golgi apparatus"/>
    <property type="evidence" value="ECO:0007669"/>
    <property type="project" value="TreeGrafter"/>
</dbReference>
<keyword evidence="6 9" id="KW-0472">Membrane</keyword>
<dbReference type="PANTHER" id="PTHR45711">
    <property type="entry name" value="CHLORIDE CHANNEL PROTEIN"/>
    <property type="match status" value="1"/>
</dbReference>
<dbReference type="PRINTS" id="PR00762">
    <property type="entry name" value="CLCHANNEL"/>
</dbReference>
<evidence type="ECO:0000256" key="1">
    <source>
        <dbReference type="ARBA" id="ARBA00004141"/>
    </source>
</evidence>
<keyword evidence="7" id="KW-0868">Chloride</keyword>
<dbReference type="Pfam" id="PF00654">
    <property type="entry name" value="Voltage_CLC"/>
    <property type="match status" value="1"/>
</dbReference>
<dbReference type="Gene3D" id="1.10.3080.10">
    <property type="entry name" value="Clc chloride channel"/>
    <property type="match status" value="1"/>
</dbReference>
<evidence type="ECO:0000313" key="10">
    <source>
        <dbReference type="EMBL" id="PSS12693.1"/>
    </source>
</evidence>
<feature type="transmembrane region" description="Helical" evidence="9">
    <location>
        <begin position="443"/>
        <end position="465"/>
    </location>
</feature>
<dbReference type="SUPFAM" id="SSF81340">
    <property type="entry name" value="Clc chloride channel"/>
    <property type="match status" value="1"/>
</dbReference>
<keyword evidence="11" id="KW-1185">Reference proteome</keyword>
<sequence>MSAKSRRPPDLTMSLPDSPDPASTPDSPTYSRRAPLLRATSSVSVSEVTPLLQPGTSRRRSLRSTRHHNRAESWSQRLVTALTTDHHIRDHTRESKVPAEPDDRVWYDQFTSTDWVHDSIADAYRLKALRSRTDIRGRIKAFFDGTQGWILSALVGCLTATIAYAVDKSEAPVFDWKDGYCSKGFFLSEKRCCPEGGRCDSWKPWSSYIQIPHVNEGSVEYGIFILLVVAFSTLSCVLTLTTKTVVPSTYRISTLDENLGAPNLQESNSPNDVASPAQIDKPEVAPPMIYYSAAGSGVAEVRVILSGFVLHGFLGVKTLVVKTVGLILSVASGLSLGKEGPFVHIATCVGNIACRLFSKYDNNDAKRREVLSAAAAAGVAVAFGAPIGGVLFSLEEVAYFFPAKTLFRTFFCCICAALTLKFLDPYGNSKIVMFEVRYLTDWQFFELTAFIAVGILGGATGALFIKASRKWAQSFRKIPVIKKRPLVEVMLVALLTGVVSYWNPYTKIPVAKLLLNVASPCDAETRNDLGLCPADMDEIFPVVRDLAIAFFIKGILTIVTFGIKVPAGIYVPSMVVGGLGGRMIGHIIQWIVLRFPTSPLFGDCAAHVSGQSCITPGVYALIAAGSTMCGVTRLSVTLAVILFELTGSLHYVLPFSLAILVAKWTADFIEPLSIYDLLTNLNSYPYLNNKHKPIFTSDLADIIPRVRRERLIDISTSPLVSAESLREKLEILHQAGEIDGGLPIIRDDILVGLIPAPDLEFALDNLEDESNSLCLMASVTSFDSDDERGKDPTDFTPYIDPAPLALDIRSPMDLVYECFVKLGLRYTHKKTFVKYMRELEEKEGHV</sequence>
<evidence type="ECO:0000256" key="7">
    <source>
        <dbReference type="ARBA" id="ARBA00023214"/>
    </source>
</evidence>
<evidence type="ECO:0000256" key="5">
    <source>
        <dbReference type="ARBA" id="ARBA00023065"/>
    </source>
</evidence>
<accession>A0A2T3AVN6</accession>
<dbReference type="GO" id="GO:0005769">
    <property type="term" value="C:early endosome"/>
    <property type="evidence" value="ECO:0007669"/>
    <property type="project" value="TreeGrafter"/>
</dbReference>
<evidence type="ECO:0000256" key="3">
    <source>
        <dbReference type="ARBA" id="ARBA00022692"/>
    </source>
</evidence>
<dbReference type="FunFam" id="1.10.3080.10:FF:000013">
    <property type="entry name" value="Voltage-gated chloride channel (ClcA)"/>
    <property type="match status" value="1"/>
</dbReference>
<keyword evidence="3 9" id="KW-0812">Transmembrane</keyword>
<keyword evidence="5" id="KW-0406">Ion transport</keyword>
<dbReference type="InParanoid" id="A0A2T3AVN6"/>
<dbReference type="SUPFAM" id="SSF54631">
    <property type="entry name" value="CBS-domain pair"/>
    <property type="match status" value="1"/>
</dbReference>
<evidence type="ECO:0000256" key="6">
    <source>
        <dbReference type="ARBA" id="ARBA00023136"/>
    </source>
</evidence>
<evidence type="ECO:0000256" key="2">
    <source>
        <dbReference type="ARBA" id="ARBA00022448"/>
    </source>
</evidence>
<evidence type="ECO:0000256" key="8">
    <source>
        <dbReference type="SAM" id="MobiDB-lite"/>
    </source>
</evidence>
<dbReference type="GO" id="GO:0005886">
    <property type="term" value="C:plasma membrane"/>
    <property type="evidence" value="ECO:0007669"/>
    <property type="project" value="TreeGrafter"/>
</dbReference>
<feature type="transmembrane region" description="Helical" evidence="9">
    <location>
        <begin position="546"/>
        <end position="563"/>
    </location>
</feature>
<proteinExistence type="predicted"/>
<evidence type="ECO:0000313" key="11">
    <source>
        <dbReference type="Proteomes" id="UP000241818"/>
    </source>
</evidence>
<feature type="region of interest" description="Disordered" evidence="8">
    <location>
        <begin position="1"/>
        <end position="74"/>
    </location>
</feature>
<dbReference type="EMBL" id="KZ679015">
    <property type="protein sequence ID" value="PSS12693.1"/>
    <property type="molecule type" value="Genomic_DNA"/>
</dbReference>
<evidence type="ECO:0000256" key="9">
    <source>
        <dbReference type="SAM" id="Phobius"/>
    </source>
</evidence>
<feature type="transmembrane region" description="Helical" evidence="9">
    <location>
        <begin position="308"/>
        <end position="331"/>
    </location>
</feature>
<dbReference type="OrthoDB" id="44789at2759"/>
<feature type="transmembrane region" description="Helical" evidence="9">
    <location>
        <begin position="148"/>
        <end position="166"/>
    </location>
</feature>
<feature type="transmembrane region" description="Helical" evidence="9">
    <location>
        <begin position="221"/>
        <end position="241"/>
    </location>
</feature>
<reference evidence="10 11" key="1">
    <citation type="journal article" date="2018" name="New Phytol.">
        <title>Comparative genomics and transcriptomics depict ericoid mycorrhizal fungi as versatile saprotrophs and plant mutualists.</title>
        <authorList>
            <person name="Martino E."/>
            <person name="Morin E."/>
            <person name="Grelet G.A."/>
            <person name="Kuo A."/>
            <person name="Kohler A."/>
            <person name="Daghino S."/>
            <person name="Barry K.W."/>
            <person name="Cichocki N."/>
            <person name="Clum A."/>
            <person name="Dockter R.B."/>
            <person name="Hainaut M."/>
            <person name="Kuo R.C."/>
            <person name="LaButti K."/>
            <person name="Lindahl B.D."/>
            <person name="Lindquist E.A."/>
            <person name="Lipzen A."/>
            <person name="Khouja H.R."/>
            <person name="Magnuson J."/>
            <person name="Murat C."/>
            <person name="Ohm R.A."/>
            <person name="Singer S.W."/>
            <person name="Spatafora J.W."/>
            <person name="Wang M."/>
            <person name="Veneault-Fourrey C."/>
            <person name="Henrissat B."/>
            <person name="Grigoriev I.V."/>
            <person name="Martin F.M."/>
            <person name="Perotto S."/>
        </authorList>
    </citation>
    <scope>NUCLEOTIDE SEQUENCE [LARGE SCALE GENOMIC DNA]</scope>
    <source>
        <strain evidence="10 11">ATCC 22711</strain>
    </source>
</reference>
<keyword evidence="2" id="KW-0813">Transport</keyword>
<protein>
    <recommendedName>
        <fullName evidence="12">Chloride channel protein</fullName>
    </recommendedName>
</protein>
<feature type="compositionally biased region" description="Low complexity" evidence="8">
    <location>
        <begin position="14"/>
        <end position="31"/>
    </location>
</feature>
<evidence type="ECO:0008006" key="12">
    <source>
        <dbReference type="Google" id="ProtNLM"/>
    </source>
</evidence>
<dbReference type="GeneID" id="36576421"/>
<feature type="compositionally biased region" description="Basic residues" evidence="8">
    <location>
        <begin position="57"/>
        <end position="69"/>
    </location>
</feature>
<dbReference type="Proteomes" id="UP000241818">
    <property type="component" value="Unassembled WGS sequence"/>
</dbReference>
<keyword evidence="4 9" id="KW-1133">Transmembrane helix</keyword>
<dbReference type="InterPro" id="IPR046342">
    <property type="entry name" value="CBS_dom_sf"/>
</dbReference>
<feature type="transmembrane region" description="Helical" evidence="9">
    <location>
        <begin position="570"/>
        <end position="592"/>
    </location>
</feature>
<dbReference type="GO" id="GO:0005247">
    <property type="term" value="F:voltage-gated chloride channel activity"/>
    <property type="evidence" value="ECO:0007669"/>
    <property type="project" value="TreeGrafter"/>
</dbReference>
<dbReference type="PANTHER" id="PTHR45711:SF3">
    <property type="entry name" value="CLC CHANNEL"/>
    <property type="match status" value="1"/>
</dbReference>
<comment type="subcellular location">
    <subcellularLocation>
        <location evidence="1">Membrane</location>
        <topology evidence="1">Multi-pass membrane protein</topology>
    </subcellularLocation>
</comment>
<feature type="transmembrane region" description="Helical" evidence="9">
    <location>
        <begin position="370"/>
        <end position="394"/>
    </location>
</feature>
<dbReference type="CDD" id="cd03684">
    <property type="entry name" value="ClC_3_like"/>
    <property type="match status" value="1"/>
</dbReference>
<name>A0A2T3AVN6_AMORE</name>
<feature type="transmembrane region" description="Helical" evidence="9">
    <location>
        <begin position="486"/>
        <end position="503"/>
    </location>
</feature>
<gene>
    <name evidence="10" type="ORF">M430DRAFT_52977</name>
</gene>
<evidence type="ECO:0000256" key="4">
    <source>
        <dbReference type="ARBA" id="ARBA00022989"/>
    </source>
</evidence>
<dbReference type="AlphaFoldDB" id="A0A2T3AVN6"/>
<dbReference type="RefSeq" id="XP_024718691.1">
    <property type="nucleotide sequence ID" value="XM_024868340.1"/>
</dbReference>
<organism evidence="10 11">
    <name type="scientific">Amorphotheca resinae ATCC 22711</name>
    <dbReference type="NCBI Taxonomy" id="857342"/>
    <lineage>
        <taxon>Eukaryota</taxon>
        <taxon>Fungi</taxon>
        <taxon>Dikarya</taxon>
        <taxon>Ascomycota</taxon>
        <taxon>Pezizomycotina</taxon>
        <taxon>Leotiomycetes</taxon>
        <taxon>Helotiales</taxon>
        <taxon>Amorphothecaceae</taxon>
        <taxon>Amorphotheca</taxon>
    </lineage>
</organism>
<dbReference type="InterPro" id="IPR001807">
    <property type="entry name" value="ClC"/>
</dbReference>
<dbReference type="InterPro" id="IPR014743">
    <property type="entry name" value="Cl-channel_core"/>
</dbReference>